<sequence length="953" mass="101525">MSIRFTPTRRDFIRTVGAAGVTLIVNRIGPAASTEAASTAPSIPKAEPSVPPEWAAGDGKARYRIDGIPKVRGDKIYARDFRARDMEGWPATERMALVLRTTRVDRRFKGIDLSILPVELMPQKIVTSDDLASDAITLPSSTTAPDGTKVLLADPGQPPVYYGQPAAILIFKDFETWRQASRILQFREDDVILYYPGAPHAGAAPPQDGGRTPVSRPDPILHQPAPYQPATYLTRYADKGVERFSQVKDGYSNPYQFTTESANSDTEKVNREARHWRRRISAEFEKPGVKVFEGTFHTQVIDPMFLEPEAGLAWFDRSAPEGGTAGGTMNLVLGTQSTNGDFSTTLALFAAEGCPFKVATVVLNSCYPGGGFGGRDVSIMPLLLSIAAAYSDGPVRIAQDRYQQFQSGLKQLGARLHPRLAVDPEGRFTALEYRLDLLAGGNNNYSQWVAQLAAYCAAGGYDITKVWVDGLAVPTTGVVAGSMRGFGGPQAFFAIECLIDEAAAALKIDPIKLRRINALAKGDHTVTGAPLNQKMPLAEICDIAAKQALWRDRDAVRKEKAKHKHGPLYGVGFALANQAYGTGGDGVMAEVFIDATGMIGVRTNCVDMGNGSATSLAISTAKSLGANAREVITGDVVSFDALDMNSASGGSWSDPRWTSSMSMSSSACLTAFHQVHACEQAAAALFDTGLYPAACRIWTAGGGKAPEKKATVWKDGALRAPGSPPLPLAQIAAEIFANGLVSGAMVHAFYQGQWVAAKYTVDGVTAERPIDGFSTRLAAATAWRVHDRREVKAPPASNALWGRSLYAPSGALAAVEIDRATGAVQVVEIHTILDAGRVIQPDLLAGQSQGGVAMGIGYALLEKLPLTEGGAGSGRWNLDRYRVARAGDVPMGRLKLTLLPPEGDTAKGIAEAVLCPIAPAIVNAISHATGSHATGKRFDSLPVLAEDIRKVLA</sequence>
<dbReference type="PANTHER" id="PTHR11908">
    <property type="entry name" value="XANTHINE DEHYDROGENASE"/>
    <property type="match status" value="1"/>
</dbReference>
<evidence type="ECO:0000313" key="5">
    <source>
        <dbReference type="Proteomes" id="UP000019486"/>
    </source>
</evidence>
<dbReference type="AlphaFoldDB" id="W9H8R0"/>
<proteinExistence type="predicted"/>
<dbReference type="PROSITE" id="PS51318">
    <property type="entry name" value="TAT"/>
    <property type="match status" value="1"/>
</dbReference>
<dbReference type="Pfam" id="PF02738">
    <property type="entry name" value="MoCoBD_1"/>
    <property type="match status" value="1"/>
</dbReference>
<evidence type="ECO:0000259" key="2">
    <source>
        <dbReference type="Pfam" id="PF02738"/>
    </source>
</evidence>
<dbReference type="Gene3D" id="3.30.365.10">
    <property type="entry name" value="Aldehyde oxidase/xanthine dehydrogenase, molybdopterin binding domain"/>
    <property type="match status" value="4"/>
</dbReference>
<evidence type="ECO:0000256" key="1">
    <source>
        <dbReference type="SAM" id="MobiDB-lite"/>
    </source>
</evidence>
<comment type="caution">
    <text evidence="4">The sequence shown here is derived from an EMBL/GenBank/DDBJ whole genome shotgun (WGS) entry which is preliminary data.</text>
</comment>
<reference evidence="4 5" key="1">
    <citation type="submission" date="2013-08" db="EMBL/GenBank/DDBJ databases">
        <title>The genome sequence of Skermanella stibiiresistens.</title>
        <authorList>
            <person name="Zhu W."/>
            <person name="Wang G."/>
        </authorList>
    </citation>
    <scope>NUCLEOTIDE SEQUENCE [LARGE SCALE GENOMIC DNA]</scope>
    <source>
        <strain evidence="4 5">SB22</strain>
    </source>
</reference>
<dbReference type="Proteomes" id="UP000019486">
    <property type="component" value="Unassembled WGS sequence"/>
</dbReference>
<dbReference type="EMBL" id="AVFL01000005">
    <property type="protein sequence ID" value="EWY41077.1"/>
    <property type="molecule type" value="Genomic_DNA"/>
</dbReference>
<dbReference type="PANTHER" id="PTHR11908:SF123">
    <property type="entry name" value="ALDEHYDE OXIDOREDUCTASE MOLYBDENUM-BINDING SUBUNIT PAOC"/>
    <property type="match status" value="1"/>
</dbReference>
<organism evidence="4 5">
    <name type="scientific">Skermanella stibiiresistens SB22</name>
    <dbReference type="NCBI Taxonomy" id="1385369"/>
    <lineage>
        <taxon>Bacteria</taxon>
        <taxon>Pseudomonadati</taxon>
        <taxon>Pseudomonadota</taxon>
        <taxon>Alphaproteobacteria</taxon>
        <taxon>Rhodospirillales</taxon>
        <taxon>Azospirillaceae</taxon>
        <taxon>Skermanella</taxon>
    </lineage>
</organism>
<evidence type="ECO:0000259" key="3">
    <source>
        <dbReference type="Pfam" id="PF20256"/>
    </source>
</evidence>
<feature type="region of interest" description="Disordered" evidence="1">
    <location>
        <begin position="34"/>
        <end position="55"/>
    </location>
</feature>
<dbReference type="RefSeq" id="WP_051511769.1">
    <property type="nucleotide sequence ID" value="NZ_AVFL01000005.1"/>
</dbReference>
<gene>
    <name evidence="4" type="ORF">N825_30865</name>
</gene>
<dbReference type="STRING" id="1385369.N825_30865"/>
<dbReference type="InterPro" id="IPR006311">
    <property type="entry name" value="TAT_signal"/>
</dbReference>
<dbReference type="InterPro" id="IPR016208">
    <property type="entry name" value="Ald_Oxase/xanthine_DH-like"/>
</dbReference>
<feature type="domain" description="Aldehyde oxidase/xanthine dehydrogenase second molybdopterin binding" evidence="3">
    <location>
        <begin position="547"/>
        <end position="890"/>
    </location>
</feature>
<dbReference type="InterPro" id="IPR008274">
    <property type="entry name" value="AldOxase/xan_DH_MoCoBD1"/>
</dbReference>
<dbReference type="Pfam" id="PF20256">
    <property type="entry name" value="MoCoBD_2"/>
    <property type="match status" value="1"/>
</dbReference>
<dbReference type="InterPro" id="IPR037165">
    <property type="entry name" value="AldOxase/xan_DH_Mopterin-bd_sf"/>
</dbReference>
<protein>
    <submittedName>
        <fullName evidence="4">Aldehyde oxidase</fullName>
    </submittedName>
</protein>
<dbReference type="SUPFAM" id="SSF56003">
    <property type="entry name" value="Molybdenum cofactor-binding domain"/>
    <property type="match status" value="1"/>
</dbReference>
<accession>W9H8R0</accession>
<dbReference type="OrthoDB" id="6177861at2"/>
<dbReference type="GO" id="GO:0016491">
    <property type="term" value="F:oxidoreductase activity"/>
    <property type="evidence" value="ECO:0007669"/>
    <property type="project" value="InterPro"/>
</dbReference>
<dbReference type="InterPro" id="IPR036856">
    <property type="entry name" value="Ald_Oxase/Xan_DH_a/b_sf"/>
</dbReference>
<dbReference type="GO" id="GO:0005506">
    <property type="term" value="F:iron ion binding"/>
    <property type="evidence" value="ECO:0007669"/>
    <property type="project" value="InterPro"/>
</dbReference>
<dbReference type="InterPro" id="IPR046867">
    <property type="entry name" value="AldOxase/xan_DH_MoCoBD2"/>
</dbReference>
<name>W9H8R0_9PROT</name>
<feature type="domain" description="Aldehyde oxidase/xanthine dehydrogenase first molybdopterin binding" evidence="2">
    <location>
        <begin position="279"/>
        <end position="518"/>
    </location>
</feature>
<dbReference type="SUPFAM" id="SSF54665">
    <property type="entry name" value="CO dehydrogenase molybdoprotein N-domain-like"/>
    <property type="match status" value="1"/>
</dbReference>
<keyword evidence="5" id="KW-1185">Reference proteome</keyword>
<evidence type="ECO:0000313" key="4">
    <source>
        <dbReference type="EMBL" id="EWY41077.1"/>
    </source>
</evidence>